<keyword evidence="2" id="KW-1185">Reference proteome</keyword>
<comment type="caution">
    <text evidence="1">The sequence shown here is derived from an EMBL/GenBank/DDBJ whole genome shotgun (WGS) entry which is preliminary data.</text>
</comment>
<proteinExistence type="predicted"/>
<gene>
    <name evidence="1" type="ORF">FGO68_gene7078</name>
</gene>
<name>A0A8J8NU88_HALGN</name>
<evidence type="ECO:0000313" key="2">
    <source>
        <dbReference type="Proteomes" id="UP000785679"/>
    </source>
</evidence>
<dbReference type="EMBL" id="RRYP01006993">
    <property type="protein sequence ID" value="TNV80819.1"/>
    <property type="molecule type" value="Genomic_DNA"/>
</dbReference>
<reference evidence="1" key="1">
    <citation type="submission" date="2019-06" db="EMBL/GenBank/DDBJ databases">
        <authorList>
            <person name="Zheng W."/>
        </authorList>
    </citation>
    <scope>NUCLEOTIDE SEQUENCE</scope>
    <source>
        <strain evidence="1">QDHG01</strain>
    </source>
</reference>
<dbReference type="Proteomes" id="UP000785679">
    <property type="component" value="Unassembled WGS sequence"/>
</dbReference>
<protein>
    <submittedName>
        <fullName evidence="1">Uncharacterized protein</fullName>
    </submittedName>
</protein>
<sequence>MNKYKDALTNMVNNYSNSTADTLYLPAPCETQPYIPPPRVGVQPYFKHSKSVTTQPFTSQIFTPQPCNPQLPHKVEPPAKIWCKEERLIPLVANVSGCEMVREQVEQASANIQIMDQTNSTQNVVSMAANLMRASKTLQQTLESVYLVVREQIDNVECKTKDVMSRLEERINYKLELKRHEQVDLEIEELQIAAGQTIRQFNHIVRSYQGQLDKIAETKFQRFNVNPAAVNKSQQRTRFGVASPIVSSTGGYIKKFKSNQGREAKVSTQPLKIHGIGPQQYDKMLSQQGKLIVLQSSLGSGLTDVCEMSLNGDSAELHLVKQLQYKVSYVFLHEKRLIIDNQVYSQSKLTQYLQFDEPVLGGCGLKNDIMVFGHISYGRISVFVWRSTEYLFVQKLPLIAAGGASRLRTISLLQTAYAAQDEFYCVISQSTLNKVKLKHNDQFDFQSDKWIIKRAHANIVDSITCQELCLYESNLEPATALHVPPCFDINDLPLLLLQREDLVHCEDVMFSGLREALVRQNFKMLGVVAKSSEEGKGFIIVGHESGQGSQQLQMYHVNIESVAISSPRMIDIKRLQ</sequence>
<evidence type="ECO:0000313" key="1">
    <source>
        <dbReference type="EMBL" id="TNV80819.1"/>
    </source>
</evidence>
<dbReference type="AlphaFoldDB" id="A0A8J8NU88"/>
<accession>A0A8J8NU88</accession>
<organism evidence="1 2">
    <name type="scientific">Halteria grandinella</name>
    <dbReference type="NCBI Taxonomy" id="5974"/>
    <lineage>
        <taxon>Eukaryota</taxon>
        <taxon>Sar</taxon>
        <taxon>Alveolata</taxon>
        <taxon>Ciliophora</taxon>
        <taxon>Intramacronucleata</taxon>
        <taxon>Spirotrichea</taxon>
        <taxon>Stichotrichia</taxon>
        <taxon>Sporadotrichida</taxon>
        <taxon>Halteriidae</taxon>
        <taxon>Halteria</taxon>
    </lineage>
</organism>